<dbReference type="STRING" id="1036808.A0A0C2ZXX6"/>
<keyword evidence="8" id="KW-0732">Signal</keyword>
<feature type="coiled-coil region" evidence="5">
    <location>
        <begin position="475"/>
        <end position="515"/>
    </location>
</feature>
<dbReference type="PANTHER" id="PTHR39469:SF1">
    <property type="entry name" value="DUF4203 DOMAIN-CONTAINING PROTEIN"/>
    <property type="match status" value="1"/>
</dbReference>
<organism evidence="10 11">
    <name type="scientific">Scleroderma citrinum Foug A</name>
    <dbReference type="NCBI Taxonomy" id="1036808"/>
    <lineage>
        <taxon>Eukaryota</taxon>
        <taxon>Fungi</taxon>
        <taxon>Dikarya</taxon>
        <taxon>Basidiomycota</taxon>
        <taxon>Agaricomycotina</taxon>
        <taxon>Agaricomycetes</taxon>
        <taxon>Agaricomycetidae</taxon>
        <taxon>Boletales</taxon>
        <taxon>Sclerodermatineae</taxon>
        <taxon>Sclerodermataceae</taxon>
        <taxon>Scleroderma</taxon>
    </lineage>
</organism>
<feature type="transmembrane region" description="Helical" evidence="7">
    <location>
        <begin position="108"/>
        <end position="127"/>
    </location>
</feature>
<feature type="transmembrane region" description="Helical" evidence="7">
    <location>
        <begin position="197"/>
        <end position="219"/>
    </location>
</feature>
<reference evidence="11" key="2">
    <citation type="submission" date="2015-01" db="EMBL/GenBank/DDBJ databases">
        <title>Evolutionary Origins and Diversification of the Mycorrhizal Mutualists.</title>
        <authorList>
            <consortium name="DOE Joint Genome Institute"/>
            <consortium name="Mycorrhizal Genomics Consortium"/>
            <person name="Kohler A."/>
            <person name="Kuo A."/>
            <person name="Nagy L.G."/>
            <person name="Floudas D."/>
            <person name="Copeland A."/>
            <person name="Barry K.W."/>
            <person name="Cichocki N."/>
            <person name="Veneault-Fourrey C."/>
            <person name="LaButti K."/>
            <person name="Lindquist E.A."/>
            <person name="Lipzen A."/>
            <person name="Lundell T."/>
            <person name="Morin E."/>
            <person name="Murat C."/>
            <person name="Riley R."/>
            <person name="Ohm R."/>
            <person name="Sun H."/>
            <person name="Tunlid A."/>
            <person name="Henrissat B."/>
            <person name="Grigoriev I.V."/>
            <person name="Hibbett D.S."/>
            <person name="Martin F."/>
        </authorList>
    </citation>
    <scope>NUCLEOTIDE SEQUENCE [LARGE SCALE GENOMIC DNA]</scope>
    <source>
        <strain evidence="11">Foug A</strain>
    </source>
</reference>
<feature type="region of interest" description="Disordered" evidence="6">
    <location>
        <begin position="775"/>
        <end position="914"/>
    </location>
</feature>
<dbReference type="HOGENOM" id="CLU_010250_0_0_1"/>
<evidence type="ECO:0000256" key="5">
    <source>
        <dbReference type="SAM" id="Coils"/>
    </source>
</evidence>
<evidence type="ECO:0000256" key="8">
    <source>
        <dbReference type="SAM" id="SignalP"/>
    </source>
</evidence>
<reference evidence="10 11" key="1">
    <citation type="submission" date="2014-04" db="EMBL/GenBank/DDBJ databases">
        <authorList>
            <consortium name="DOE Joint Genome Institute"/>
            <person name="Kuo A."/>
            <person name="Kohler A."/>
            <person name="Nagy L.G."/>
            <person name="Floudas D."/>
            <person name="Copeland A."/>
            <person name="Barry K.W."/>
            <person name="Cichocki N."/>
            <person name="Veneault-Fourrey C."/>
            <person name="LaButti K."/>
            <person name="Lindquist E.A."/>
            <person name="Lipzen A."/>
            <person name="Lundell T."/>
            <person name="Morin E."/>
            <person name="Murat C."/>
            <person name="Sun H."/>
            <person name="Tunlid A."/>
            <person name="Henrissat B."/>
            <person name="Grigoriev I.V."/>
            <person name="Hibbett D.S."/>
            <person name="Martin F."/>
            <person name="Nordberg H.P."/>
            <person name="Cantor M.N."/>
            <person name="Hua S.X."/>
        </authorList>
    </citation>
    <scope>NUCLEOTIDE SEQUENCE [LARGE SCALE GENOMIC DNA]</scope>
    <source>
        <strain evidence="10 11">Foug A</strain>
    </source>
</reference>
<keyword evidence="11" id="KW-1185">Reference proteome</keyword>
<feature type="transmembrane region" description="Helical" evidence="7">
    <location>
        <begin position="225"/>
        <end position="241"/>
    </location>
</feature>
<dbReference type="AlphaFoldDB" id="A0A0C2ZXX6"/>
<feature type="transmembrane region" description="Helical" evidence="7">
    <location>
        <begin position="248"/>
        <end position="271"/>
    </location>
</feature>
<dbReference type="PANTHER" id="PTHR39469">
    <property type="entry name" value="CHROMOSOME 1, WHOLE GENOME SHOTGUN SEQUENCE"/>
    <property type="match status" value="1"/>
</dbReference>
<feature type="region of interest" description="Disordered" evidence="6">
    <location>
        <begin position="338"/>
        <end position="435"/>
    </location>
</feature>
<proteinExistence type="predicted"/>
<keyword evidence="4 7" id="KW-0472">Membrane</keyword>
<protein>
    <recommendedName>
        <fullName evidence="9">TM7S3/TM198-like domain-containing protein</fullName>
    </recommendedName>
</protein>
<feature type="compositionally biased region" description="Basic and acidic residues" evidence="6">
    <location>
        <begin position="355"/>
        <end position="370"/>
    </location>
</feature>
<keyword evidence="3 7" id="KW-1133">Transmembrane helix</keyword>
<dbReference type="EMBL" id="KN822018">
    <property type="protein sequence ID" value="KIM66293.1"/>
    <property type="molecule type" value="Genomic_DNA"/>
</dbReference>
<feature type="region of interest" description="Disordered" evidence="6">
    <location>
        <begin position="535"/>
        <end position="589"/>
    </location>
</feature>
<comment type="subcellular location">
    <subcellularLocation>
        <location evidence="1">Membrane</location>
        <topology evidence="1">Multi-pass membrane protein</topology>
    </subcellularLocation>
</comment>
<evidence type="ECO:0000313" key="10">
    <source>
        <dbReference type="EMBL" id="KIM66293.1"/>
    </source>
</evidence>
<accession>A0A0C2ZXX6</accession>
<feature type="compositionally biased region" description="Polar residues" evidence="6">
    <location>
        <begin position="391"/>
        <end position="407"/>
    </location>
</feature>
<dbReference type="Pfam" id="PF13886">
    <property type="entry name" value="TM7S3_TM198"/>
    <property type="match status" value="1"/>
</dbReference>
<sequence length="914" mass="98958">MARLLPRLACLLLSLSVLHVSAQSTTTSATSSSLSSNHTATPSLTAFPVTSSLVFVSVSLSGTQNVTITTVVPTIYNTTSTFSPTATSSSTSTPTPAPIVLDTKITPAFSVLGALLILTGLPSAFWGHKNRWTSFFLIGFYTFSLVCFVLIAKFGILPAINPPNNTLQGMFVLACAISGIMGGALSIFFWKGTKYFIGAWGGFAFGLWIQCFRNGGAITPVGTRWIMYISCGVLGFVLCTVPKIHWHILLLATAFVGSSAFILGVDCYTTAGLKEFYVWNLGFTELFPKYVDNGIAYPVTQTMQIELGLIGAVSLMGGAVQLRILHVLQRKLKEIAEEQRRRDEEADLDASGKFADLEREKTEWENDHPPLRMHARSGSGHSATPLINEDPTASSHEGRSSTLTLNATRGRYTSGVSDFMAAPPAPDDEGKVAPKNQARRGLRGLLPNLDFGTGIQDDVPTGFITEAEPESKESKEAKDAKKAQISAELEELARKEELLTEIQTIRRSIDALRSDGDSDETRSRRISLTSRRTLSCDLGTVMGSRSHTRPPRQPDPRIRTNSMEFSQVIDAPPAGASISRPTSAPLRNEDWDSYVKDRKLLQPPSGVTAPIPTTPVSSRVPMAPAVSEALAQRKRRESSLLDINPSDSTPRKSSEEDVPVARTLAGMLGLGVKKPTRTSGGIPSVLLQQPGSAPPPEPASRGLPFITTRSKAASGEATNSHIPLVLPPTRPLKPTSQAIAAPVPQKAESPRVATFEELEERHRHKMRGMQAPLTQAEKEHAEVEAAKNRWERSRAIEREVVSKRQAEKAAQLEREEKGRRKPQDGQGKRGPGVGDSGKTSSNALSADKLAVIGGGHASTSKRQSMMRVEDWQRHQQDVEMGVRPRESRAMASATVPFPAGHGRARASVPRDPPN</sequence>
<feature type="transmembrane region" description="Helical" evidence="7">
    <location>
        <begin position="134"/>
        <end position="157"/>
    </location>
</feature>
<feature type="transmembrane region" description="Helical" evidence="7">
    <location>
        <begin position="169"/>
        <end position="190"/>
    </location>
</feature>
<evidence type="ECO:0000256" key="3">
    <source>
        <dbReference type="ARBA" id="ARBA00022989"/>
    </source>
</evidence>
<evidence type="ECO:0000256" key="4">
    <source>
        <dbReference type="ARBA" id="ARBA00023136"/>
    </source>
</evidence>
<evidence type="ECO:0000256" key="6">
    <source>
        <dbReference type="SAM" id="MobiDB-lite"/>
    </source>
</evidence>
<dbReference type="InterPro" id="IPR025256">
    <property type="entry name" value="TM7S3/TM198-like_dom"/>
</dbReference>
<dbReference type="OrthoDB" id="102260at2759"/>
<evidence type="ECO:0000256" key="2">
    <source>
        <dbReference type="ARBA" id="ARBA00022692"/>
    </source>
</evidence>
<name>A0A0C2ZXX6_9AGAM</name>
<evidence type="ECO:0000259" key="9">
    <source>
        <dbReference type="Pfam" id="PF13886"/>
    </source>
</evidence>
<feature type="domain" description="TM7S3/TM198-like" evidence="9">
    <location>
        <begin position="113"/>
        <end position="322"/>
    </location>
</feature>
<dbReference type="Proteomes" id="UP000053989">
    <property type="component" value="Unassembled WGS sequence"/>
</dbReference>
<evidence type="ECO:0000256" key="7">
    <source>
        <dbReference type="SAM" id="Phobius"/>
    </source>
</evidence>
<feature type="compositionally biased region" description="Basic and acidic residues" evidence="6">
    <location>
        <begin position="867"/>
        <end position="888"/>
    </location>
</feature>
<feature type="chain" id="PRO_5002175076" description="TM7S3/TM198-like domain-containing protein" evidence="8">
    <location>
        <begin position="23"/>
        <end position="914"/>
    </location>
</feature>
<keyword evidence="2 7" id="KW-0812">Transmembrane</keyword>
<feature type="compositionally biased region" description="Polar residues" evidence="6">
    <location>
        <begin position="677"/>
        <end position="691"/>
    </location>
</feature>
<feature type="compositionally biased region" description="Polar residues" evidence="6">
    <location>
        <begin position="707"/>
        <end position="721"/>
    </location>
</feature>
<feature type="region of interest" description="Disordered" evidence="6">
    <location>
        <begin position="601"/>
        <end position="751"/>
    </location>
</feature>
<evidence type="ECO:0000313" key="11">
    <source>
        <dbReference type="Proteomes" id="UP000053989"/>
    </source>
</evidence>
<keyword evidence="5" id="KW-0175">Coiled coil</keyword>
<feature type="compositionally biased region" description="Basic and acidic residues" evidence="6">
    <location>
        <begin position="776"/>
        <end position="827"/>
    </location>
</feature>
<feature type="signal peptide" evidence="8">
    <location>
        <begin position="1"/>
        <end position="22"/>
    </location>
</feature>
<dbReference type="GO" id="GO:0016020">
    <property type="term" value="C:membrane"/>
    <property type="evidence" value="ECO:0007669"/>
    <property type="project" value="UniProtKB-SubCell"/>
</dbReference>
<evidence type="ECO:0000256" key="1">
    <source>
        <dbReference type="ARBA" id="ARBA00004141"/>
    </source>
</evidence>
<gene>
    <name evidence="10" type="ORF">SCLCIDRAFT_14639</name>
</gene>
<dbReference type="InParanoid" id="A0A0C2ZXX6"/>